<dbReference type="PANTHER" id="PTHR22916:SF3">
    <property type="entry name" value="UDP-GLCNAC:BETAGAL BETA-1,3-N-ACETYLGLUCOSAMINYLTRANSFERASE-LIKE PROTEIN 1"/>
    <property type="match status" value="1"/>
</dbReference>
<dbReference type="CDD" id="cd00761">
    <property type="entry name" value="Glyco_tranf_GTA_type"/>
    <property type="match status" value="1"/>
</dbReference>
<accession>A0ABW9GQP2</accession>
<dbReference type="RefSeq" id="WP_408790228.1">
    <property type="nucleotide sequence ID" value="NZ_JBGXBU010000004.1"/>
</dbReference>
<proteinExistence type="predicted"/>
<dbReference type="PANTHER" id="PTHR22916">
    <property type="entry name" value="GLYCOSYLTRANSFERASE"/>
    <property type="match status" value="1"/>
</dbReference>
<feature type="domain" description="Glycosyltransferase 2-like" evidence="1">
    <location>
        <begin position="7"/>
        <end position="169"/>
    </location>
</feature>
<evidence type="ECO:0000313" key="2">
    <source>
        <dbReference type="EMBL" id="MFM4893475.1"/>
    </source>
</evidence>
<dbReference type="GeneID" id="97220721"/>
<protein>
    <submittedName>
        <fullName evidence="2">Glycosyltransferase family 2 protein</fullName>
    </submittedName>
</protein>
<dbReference type="Pfam" id="PF00535">
    <property type="entry name" value="Glycos_transf_2"/>
    <property type="match status" value="1"/>
</dbReference>
<dbReference type="InterPro" id="IPR029044">
    <property type="entry name" value="Nucleotide-diphossugar_trans"/>
</dbReference>
<organism evidence="2 3">
    <name type="scientific">Aeromonas bivalvium</name>
    <dbReference type="NCBI Taxonomy" id="440079"/>
    <lineage>
        <taxon>Bacteria</taxon>
        <taxon>Pseudomonadati</taxon>
        <taxon>Pseudomonadota</taxon>
        <taxon>Gammaproteobacteria</taxon>
        <taxon>Aeromonadales</taxon>
        <taxon>Aeromonadaceae</taxon>
        <taxon>Aeromonas</taxon>
    </lineage>
</organism>
<keyword evidence="3" id="KW-1185">Reference proteome</keyword>
<gene>
    <name evidence="2" type="ORF">ACEUDJ_11440</name>
</gene>
<sequence length="315" mass="35703">MTAPIFSVVIPLYNKQDFISKCIGSVLAQTFTSFEVVVIDDGSQDNSEKIVKEIKDDRVKYFHQKNSGVSAARNKGIEEASGEYIAFLDADDWYEVDFLNAVYKSILAHPDADAFTTGYFKHKNSAVTISTLSVAQKQYRSIVIDDFYKSWANGAFFCASSCVVRKEYFIKNQRYFPLKESMGEDQEVWFHLAEHGRIVFTDVALSNYNMGVGNSLSFNSCLLEELPFITRLKARVNNPGFGASKESANLFIRKYELERAVNNSIRGSKRTAVSLLSKNILSMEFSKLKMISIVGILTPRKVLLYVRQYIRRKVG</sequence>
<dbReference type="InterPro" id="IPR001173">
    <property type="entry name" value="Glyco_trans_2-like"/>
</dbReference>
<dbReference type="Gene3D" id="3.90.550.10">
    <property type="entry name" value="Spore Coat Polysaccharide Biosynthesis Protein SpsA, Chain A"/>
    <property type="match status" value="1"/>
</dbReference>
<dbReference type="Proteomes" id="UP001630969">
    <property type="component" value="Unassembled WGS sequence"/>
</dbReference>
<evidence type="ECO:0000313" key="3">
    <source>
        <dbReference type="Proteomes" id="UP001630969"/>
    </source>
</evidence>
<reference evidence="2 3" key="1">
    <citation type="submission" date="2024-09" db="EMBL/GenBank/DDBJ databases">
        <title>Aeromonas strains Genome sequencing and assembly.</title>
        <authorList>
            <person name="Hu X."/>
            <person name="Tang B."/>
        </authorList>
    </citation>
    <scope>NUCLEOTIDE SEQUENCE [LARGE SCALE GENOMIC DNA]</scope>
    <source>
        <strain evidence="2 3">NB23SCDHY001</strain>
    </source>
</reference>
<evidence type="ECO:0000259" key="1">
    <source>
        <dbReference type="Pfam" id="PF00535"/>
    </source>
</evidence>
<comment type="caution">
    <text evidence="2">The sequence shown here is derived from an EMBL/GenBank/DDBJ whole genome shotgun (WGS) entry which is preliminary data.</text>
</comment>
<dbReference type="SUPFAM" id="SSF53448">
    <property type="entry name" value="Nucleotide-diphospho-sugar transferases"/>
    <property type="match status" value="1"/>
</dbReference>
<dbReference type="EMBL" id="JBGXBU010000004">
    <property type="protein sequence ID" value="MFM4893475.1"/>
    <property type="molecule type" value="Genomic_DNA"/>
</dbReference>
<name>A0ABW9GQP2_9GAMM</name>